<accession>A0ACB8BC73</accession>
<comment type="caution">
    <text evidence="1">The sequence shown here is derived from an EMBL/GenBank/DDBJ whole genome shotgun (WGS) entry which is preliminary data.</text>
</comment>
<sequence length="1329" mass="142431">MSFERLEKLITQCKSNDVDVKVDAVTKLQAEFESGAEIADPEPLITVLKACLRISNQHLTTATLSALPPFLPLIISRTNAASASSRPLSASSSNSSAPGSAHDIATLRQVISAFLAAPGVFERLGDSREKARDKARETLVILGGLAFRSTPASSGSKIREGKGPEPPLAMFERFLRDSGLSSKVWRVREQSILTLVHIRRTHHLFPIRPYLSLLVDTLEDTDGNVRSCAGPSVIELFTGPGVSDAARADLKKELAKKGVRKAIVDNIQSKLMSGSTHSTGASTPQSEGSENGDSGKKEYVPPSLMLQGRRPTVGAASGPSGMSRAVSQGNVREISRPASRSAMVSPPPLPTPSNDSASTVEPAFIASSRDLENEFAAFVKPFEGKETEHNWAARERAIQRVRGMIKGDIHNRYPDVFLLSLKEGFIQASLKTLASLRTTVSANTCSLYSELAVALGQALDPFCDTLYSHLLRMAGFTKKIAAQQSQASVSTLMQHTSPQPRTLLPLFWSGIQEKTVQARAFVVAHIKEYVEIHGTRAKTHIESAGGLEILEKCIRKALADPNAGVRESARVAFWVFDGVWHDRAAIIIESLDSVARKQLEKACPNPDAIVGLPPTTPNVKKSSVAAAIAASRAKAKAIATAPPTLRHQATSSSHVTRATSPPAAKRVTSPISPTAKGAASNGRSSPTPASRSTLVPRLSLSPPTSPRSRILSGGTMPRSVSSGAIPMTTHARSTSDSSGSTDAGRRRTSSPLANIPSLPNRGSAIRKAVSPTTAATSPSSSYAETPTSQPRAAAVPVPSRQSTVFTELQGDEPLLLATAVPIPEDSDSDMDDSVNLMSFSTPYKVYPPAPPFSSPPHPSFSLRSEESTPNTVSNALSSDSPGKSPGQVPVEDALRARAEQAQSAAERLLELNDPEEEDNQHSAIPASLLLGNGTSTPKPKVASAATTIRRTLAPPVTPDNRNTAIFRQAALFKNSPANGNNGRAESLVKPLQDQAHETGWWLKRTSMIDHGTPLKGIDAGDRVQELQHYITALEDGEADVRVLQKLALLCRNNPVAADAASPLSPGLGLPSSVSPFLSVSRALPPLIADIWTKDKSFDRLFNALMKFLEPSRDAEQLEYALIVVWEILGNQTPFLEGRESDLFAALFRVRYSNEVDVLEATKTIRDALATRIEPVYGLTTMHSNLRAFLAEPSPDAASKATTHAFGLIALGKFIMRLPAEVLEEELPRLKATFIAALNDASTLVIREAAYAAIIAAQLVLRDETHLFALLEGLDDNKKNLLTYYFDKHGAREISVASSDSSGMAKLEGQMGRLDKLMNTPQKSRPASEG</sequence>
<gene>
    <name evidence="1" type="ORF">BV22DRAFT_1197100</name>
</gene>
<proteinExistence type="predicted"/>
<dbReference type="EMBL" id="MU266469">
    <property type="protein sequence ID" value="KAH7922895.1"/>
    <property type="molecule type" value="Genomic_DNA"/>
</dbReference>
<keyword evidence="2" id="KW-1185">Reference proteome</keyword>
<name>A0ACB8BC73_9AGAM</name>
<dbReference type="Proteomes" id="UP000790709">
    <property type="component" value="Unassembled WGS sequence"/>
</dbReference>
<protein>
    <submittedName>
        <fullName evidence="1">Uncharacterized protein</fullName>
    </submittedName>
</protein>
<evidence type="ECO:0000313" key="2">
    <source>
        <dbReference type="Proteomes" id="UP000790709"/>
    </source>
</evidence>
<reference evidence="1" key="1">
    <citation type="journal article" date="2021" name="New Phytol.">
        <title>Evolutionary innovations through gain and loss of genes in the ectomycorrhizal Boletales.</title>
        <authorList>
            <person name="Wu G."/>
            <person name="Miyauchi S."/>
            <person name="Morin E."/>
            <person name="Kuo A."/>
            <person name="Drula E."/>
            <person name="Varga T."/>
            <person name="Kohler A."/>
            <person name="Feng B."/>
            <person name="Cao Y."/>
            <person name="Lipzen A."/>
            <person name="Daum C."/>
            <person name="Hundley H."/>
            <person name="Pangilinan J."/>
            <person name="Johnson J."/>
            <person name="Barry K."/>
            <person name="LaButti K."/>
            <person name="Ng V."/>
            <person name="Ahrendt S."/>
            <person name="Min B."/>
            <person name="Choi I.G."/>
            <person name="Park H."/>
            <person name="Plett J.M."/>
            <person name="Magnuson J."/>
            <person name="Spatafora J.W."/>
            <person name="Nagy L.G."/>
            <person name="Henrissat B."/>
            <person name="Grigoriev I.V."/>
            <person name="Yang Z.L."/>
            <person name="Xu J."/>
            <person name="Martin F.M."/>
        </authorList>
    </citation>
    <scope>NUCLEOTIDE SEQUENCE</scope>
    <source>
        <strain evidence="1">KUC20120723A-06</strain>
    </source>
</reference>
<evidence type="ECO:0000313" key="1">
    <source>
        <dbReference type="EMBL" id="KAH7922895.1"/>
    </source>
</evidence>
<organism evidence="1 2">
    <name type="scientific">Leucogyrophana mollusca</name>
    <dbReference type="NCBI Taxonomy" id="85980"/>
    <lineage>
        <taxon>Eukaryota</taxon>
        <taxon>Fungi</taxon>
        <taxon>Dikarya</taxon>
        <taxon>Basidiomycota</taxon>
        <taxon>Agaricomycotina</taxon>
        <taxon>Agaricomycetes</taxon>
        <taxon>Agaricomycetidae</taxon>
        <taxon>Boletales</taxon>
        <taxon>Boletales incertae sedis</taxon>
        <taxon>Leucogyrophana</taxon>
    </lineage>
</organism>